<gene>
    <name evidence="1" type="ORF">EZMO1_0849</name>
</gene>
<dbReference type="KEGG" id="emp:EZMO1_0849"/>
<dbReference type="PATRIC" id="fig|570277.3.peg.924"/>
<dbReference type="AlphaFoldDB" id="A0A142B8J1"/>
<protein>
    <submittedName>
        <fullName evidence="1">Uncharacterized protein</fullName>
    </submittedName>
</protein>
<name>A0A142B8J1_9GAMM</name>
<proteinExistence type="predicted"/>
<dbReference type="STRING" id="570277.EZMO1_0849"/>
<evidence type="ECO:0000313" key="2">
    <source>
        <dbReference type="Proteomes" id="UP000071065"/>
    </source>
</evidence>
<sequence>MAAIKMTTGKKLGLVALLVITTFCTAWIHAYRQSSTYFEFARAMHKQGELVIALKGMNKLEMRIDDEYFGGYQQVIETWESSVFGIRPAFYEQARVAALDILPNVSNGELLEFIDLYIQLDQRYVPEAAHELLKRSLQQGDEEQAAEMEEFMAEAFPEHAINEV</sequence>
<dbReference type="EMBL" id="CP013251">
    <property type="protein sequence ID" value="AMO55067.1"/>
    <property type="molecule type" value="Genomic_DNA"/>
</dbReference>
<evidence type="ECO:0000313" key="1">
    <source>
        <dbReference type="EMBL" id="AMO55067.1"/>
    </source>
</evidence>
<reference evidence="1 2" key="1">
    <citation type="journal article" date="2016" name="Front. Microbiol.">
        <title>Genomic Insight into the Host-Endosymbiont Relationship of Endozoicomonas montiporae CL-33(T) with its Coral Host.</title>
        <authorList>
            <person name="Ding J.-Y."/>
            <person name="Shiu J.-H."/>
            <person name="Chen W.-M."/>
            <person name="Chiang Y.-R."/>
            <person name="Tang S.-L."/>
        </authorList>
    </citation>
    <scope>NUCLEOTIDE SEQUENCE [LARGE SCALE GENOMIC DNA]</scope>
    <source>
        <strain evidence="1 2">CL-33</strain>
    </source>
</reference>
<organism evidence="1 2">
    <name type="scientific">Endozoicomonas montiporae CL-33</name>
    <dbReference type="NCBI Taxonomy" id="570277"/>
    <lineage>
        <taxon>Bacteria</taxon>
        <taxon>Pseudomonadati</taxon>
        <taxon>Pseudomonadota</taxon>
        <taxon>Gammaproteobacteria</taxon>
        <taxon>Oceanospirillales</taxon>
        <taxon>Endozoicomonadaceae</taxon>
        <taxon>Endozoicomonas</taxon>
    </lineage>
</organism>
<dbReference type="RefSeq" id="WP_236632005.1">
    <property type="nucleotide sequence ID" value="NZ_CP013251.1"/>
</dbReference>
<accession>A0A142B8J1</accession>
<dbReference type="Proteomes" id="UP000071065">
    <property type="component" value="Chromosome"/>
</dbReference>